<reference evidence="2" key="1">
    <citation type="journal article" date="2019" name="Int. J. Syst. Evol. Microbiol.">
        <title>The Global Catalogue of Microorganisms (GCM) 10K type strain sequencing project: providing services to taxonomists for standard genome sequencing and annotation.</title>
        <authorList>
            <consortium name="The Broad Institute Genomics Platform"/>
            <consortium name="The Broad Institute Genome Sequencing Center for Infectious Disease"/>
            <person name="Wu L."/>
            <person name="Ma J."/>
        </authorList>
    </citation>
    <scope>NUCLEOTIDE SEQUENCE [LARGE SCALE GENOMIC DNA]</scope>
    <source>
        <strain evidence="2">JCM 15628</strain>
    </source>
</reference>
<gene>
    <name evidence="1" type="ORF">GCM10009817_11740</name>
</gene>
<dbReference type="InterPro" id="IPR036412">
    <property type="entry name" value="HAD-like_sf"/>
</dbReference>
<dbReference type="Pfam" id="PF00702">
    <property type="entry name" value="Hydrolase"/>
    <property type="match status" value="1"/>
</dbReference>
<sequence>MKSLVFDLGGVVVVWDPVAPIAAAVGPERAEHFVHGGEFDFAAWNRAQDAGRSWDDAEAAAIEAHPHLAAEISAYRRNFPLALPELVPGTSEILGALRSRGHRLVALTNWSAETFPHAPQRFPEVFALFDDVIVSGVEGVAKPDPAIFLVLGRRLGHPLDGVLFVDDSLPNVDAARAAGMDAVHFTGAAALSCELRERALID</sequence>
<dbReference type="RefSeq" id="WP_344059353.1">
    <property type="nucleotide sequence ID" value="NZ_BAAAPU010000003.1"/>
</dbReference>
<dbReference type="Proteomes" id="UP001500013">
    <property type="component" value="Unassembled WGS sequence"/>
</dbReference>
<organism evidence="1 2">
    <name type="scientific">Terrabacter lapilli</name>
    <dbReference type="NCBI Taxonomy" id="436231"/>
    <lineage>
        <taxon>Bacteria</taxon>
        <taxon>Bacillati</taxon>
        <taxon>Actinomycetota</taxon>
        <taxon>Actinomycetes</taxon>
        <taxon>Micrococcales</taxon>
        <taxon>Intrasporangiaceae</taxon>
        <taxon>Terrabacter</taxon>
    </lineage>
</organism>
<keyword evidence="2" id="KW-1185">Reference proteome</keyword>
<dbReference type="NCBIfam" id="TIGR01509">
    <property type="entry name" value="HAD-SF-IA-v3"/>
    <property type="match status" value="1"/>
</dbReference>
<dbReference type="SUPFAM" id="SSF56784">
    <property type="entry name" value="HAD-like"/>
    <property type="match status" value="1"/>
</dbReference>
<dbReference type="PANTHER" id="PTHR43611">
    <property type="entry name" value="ALPHA-D-GLUCOSE 1-PHOSPHATE PHOSPHATASE"/>
    <property type="match status" value="1"/>
</dbReference>
<dbReference type="EMBL" id="BAAAPU010000003">
    <property type="protein sequence ID" value="GAA1973169.1"/>
    <property type="molecule type" value="Genomic_DNA"/>
</dbReference>
<dbReference type="InterPro" id="IPR023214">
    <property type="entry name" value="HAD_sf"/>
</dbReference>
<protein>
    <submittedName>
        <fullName evidence="1">HAD family phosphatase</fullName>
    </submittedName>
</protein>
<comment type="caution">
    <text evidence="1">The sequence shown here is derived from an EMBL/GenBank/DDBJ whole genome shotgun (WGS) entry which is preliminary data.</text>
</comment>
<accession>A0ABP5D2T7</accession>
<dbReference type="CDD" id="cd02603">
    <property type="entry name" value="HAD_sEH-N_like"/>
    <property type="match status" value="1"/>
</dbReference>
<dbReference type="PANTHER" id="PTHR43611:SF3">
    <property type="entry name" value="FLAVIN MONONUCLEOTIDE HYDROLASE 1, CHLOROPLATIC"/>
    <property type="match status" value="1"/>
</dbReference>
<dbReference type="SFLD" id="SFLDS00003">
    <property type="entry name" value="Haloacid_Dehalogenase"/>
    <property type="match status" value="1"/>
</dbReference>
<evidence type="ECO:0000313" key="1">
    <source>
        <dbReference type="EMBL" id="GAA1973169.1"/>
    </source>
</evidence>
<evidence type="ECO:0000313" key="2">
    <source>
        <dbReference type="Proteomes" id="UP001500013"/>
    </source>
</evidence>
<dbReference type="SFLD" id="SFLDG01129">
    <property type="entry name" value="C1.5:_HAD__Beta-PGM__Phosphata"/>
    <property type="match status" value="1"/>
</dbReference>
<name>A0ABP5D2T7_9MICO</name>
<proteinExistence type="predicted"/>
<dbReference type="PRINTS" id="PR00413">
    <property type="entry name" value="HADHALOGNASE"/>
</dbReference>
<dbReference type="Gene3D" id="3.40.50.1000">
    <property type="entry name" value="HAD superfamily/HAD-like"/>
    <property type="match status" value="1"/>
</dbReference>
<dbReference type="InterPro" id="IPR006439">
    <property type="entry name" value="HAD-SF_hydro_IA"/>
</dbReference>